<evidence type="ECO:0000313" key="1">
    <source>
        <dbReference type="EMBL" id="VAV91261.1"/>
    </source>
</evidence>
<dbReference type="EMBL" id="UOEJ01000020">
    <property type="protein sequence ID" value="VAV91261.1"/>
    <property type="molecule type" value="Genomic_DNA"/>
</dbReference>
<gene>
    <name evidence="1" type="ORF">MNBD_ALPHA01-1555</name>
</gene>
<sequence>MLAYSRTTAVKVDLYDQILRTFHILSLDSVTKCLK</sequence>
<protein>
    <submittedName>
        <fullName evidence="1">Uncharacterized protein</fullName>
    </submittedName>
</protein>
<proteinExistence type="predicted"/>
<accession>A0A3B0RHQ6</accession>
<name>A0A3B0RHQ6_9ZZZZ</name>
<dbReference type="AlphaFoldDB" id="A0A3B0RHQ6"/>
<reference evidence="1" key="1">
    <citation type="submission" date="2018-06" db="EMBL/GenBank/DDBJ databases">
        <authorList>
            <person name="Zhirakovskaya E."/>
        </authorList>
    </citation>
    <scope>NUCLEOTIDE SEQUENCE</scope>
</reference>
<organism evidence="1">
    <name type="scientific">hydrothermal vent metagenome</name>
    <dbReference type="NCBI Taxonomy" id="652676"/>
    <lineage>
        <taxon>unclassified sequences</taxon>
        <taxon>metagenomes</taxon>
        <taxon>ecological metagenomes</taxon>
    </lineage>
</organism>